<reference evidence="3" key="1">
    <citation type="journal article" date="2014" name="Int. J. Syst. Evol. Microbiol.">
        <title>Complete genome sequence of Corynebacterium casei LMG S-19264T (=DSM 44701T), isolated from a smear-ripened cheese.</title>
        <authorList>
            <consortium name="US DOE Joint Genome Institute (JGI-PGF)"/>
            <person name="Walter F."/>
            <person name="Albersmeier A."/>
            <person name="Kalinowski J."/>
            <person name="Ruckert C."/>
        </authorList>
    </citation>
    <scope>NUCLEOTIDE SEQUENCE [LARGE SCALE GENOMIC DNA]</scope>
    <source>
        <strain evidence="3">CCM 7403</strain>
    </source>
</reference>
<feature type="region of interest" description="Disordered" evidence="1">
    <location>
        <begin position="1"/>
        <end position="25"/>
    </location>
</feature>
<sequence>MSGSGGPELPSGTETGVTVRDPETGEPIADERLWERIAPDWVSQLGEVSDLLIAVGNHPARFVTGILVSVLGATLYAILIEGLAVGRYLVGLPVPATRFICTNPRGETCDILSLSDLPRLLGGIVGDIGTHIGGAIASSLATIINGIARTPGPAGALLVVAAAAGITIGVVMLGGLAIALLPFSLPKVRP</sequence>
<evidence type="ECO:0000256" key="2">
    <source>
        <dbReference type="SAM" id="Phobius"/>
    </source>
</evidence>
<accession>A0ABD5ZSL6</accession>
<dbReference type="EMBL" id="JBHTAP010000002">
    <property type="protein sequence ID" value="MFC7236671.1"/>
    <property type="molecule type" value="Genomic_DNA"/>
</dbReference>
<reference evidence="3" key="3">
    <citation type="submission" date="2024-09" db="EMBL/GenBank/DDBJ databases">
        <authorList>
            <person name="Sun Q."/>
        </authorList>
    </citation>
    <scope>NUCLEOTIDE SEQUENCE</scope>
    <source>
        <strain evidence="3">CCM 7403</strain>
    </source>
</reference>
<evidence type="ECO:0000313" key="4">
    <source>
        <dbReference type="EMBL" id="MFC7236671.1"/>
    </source>
</evidence>
<proteinExistence type="predicted"/>
<reference evidence="5" key="2">
    <citation type="journal article" date="2019" name="Int. J. Syst. Evol. Microbiol.">
        <title>The Global Catalogue of Microorganisms (GCM) 10K type strain sequencing project: providing services to taxonomists for standard genome sequencing and annotation.</title>
        <authorList>
            <consortium name="The Broad Institute Genomics Platform"/>
            <consortium name="The Broad Institute Genome Sequencing Center for Infectious Disease"/>
            <person name="Wu L."/>
            <person name="Ma J."/>
        </authorList>
    </citation>
    <scope>NUCLEOTIDE SEQUENCE [LARGE SCALE GENOMIC DNA]</scope>
    <source>
        <strain evidence="5">DT85</strain>
    </source>
</reference>
<keyword evidence="2" id="KW-1133">Transmembrane helix</keyword>
<evidence type="ECO:0000313" key="5">
    <source>
        <dbReference type="Proteomes" id="UP001596398"/>
    </source>
</evidence>
<keyword evidence="5" id="KW-1185">Reference proteome</keyword>
<keyword evidence="2" id="KW-0472">Membrane</keyword>
<dbReference type="GeneID" id="79268409"/>
<keyword evidence="2" id="KW-0812">Transmembrane</keyword>
<dbReference type="RefSeq" id="WP_276236263.1">
    <property type="nucleotide sequence ID" value="NZ_CP119803.1"/>
</dbReference>
<organism evidence="3 5">
    <name type="scientific">Halosegnis marinus</name>
    <dbReference type="NCBI Taxonomy" id="3034023"/>
    <lineage>
        <taxon>Archaea</taxon>
        <taxon>Methanobacteriati</taxon>
        <taxon>Methanobacteriota</taxon>
        <taxon>Stenosarchaea group</taxon>
        <taxon>Halobacteria</taxon>
        <taxon>Halobacteriales</taxon>
        <taxon>Natronomonadaceae</taxon>
        <taxon>Halosegnis</taxon>
    </lineage>
</organism>
<dbReference type="Proteomes" id="UP001596398">
    <property type="component" value="Unassembled WGS sequence"/>
</dbReference>
<feature type="transmembrane region" description="Helical" evidence="2">
    <location>
        <begin position="62"/>
        <end position="85"/>
    </location>
</feature>
<name>A0ABD5ZSL6_9EURY</name>
<feature type="transmembrane region" description="Helical" evidence="2">
    <location>
        <begin position="156"/>
        <end position="181"/>
    </location>
</feature>
<protein>
    <submittedName>
        <fullName evidence="3">Uncharacterized protein</fullName>
    </submittedName>
</protein>
<evidence type="ECO:0000256" key="1">
    <source>
        <dbReference type="SAM" id="MobiDB-lite"/>
    </source>
</evidence>
<comment type="caution">
    <text evidence="3">The sequence shown here is derived from an EMBL/GenBank/DDBJ whole genome shotgun (WGS) entry which is preliminary data.</text>
</comment>
<gene>
    <name evidence="3" type="ORF">ACFQJ4_14885</name>
    <name evidence="4" type="ORF">ACFQJ4_15330</name>
</gene>
<dbReference type="EMBL" id="JBHTAP010000002">
    <property type="protein sequence ID" value="MFC7236584.1"/>
    <property type="molecule type" value="Genomic_DNA"/>
</dbReference>
<evidence type="ECO:0000313" key="3">
    <source>
        <dbReference type="EMBL" id="MFC7236584.1"/>
    </source>
</evidence>
<dbReference type="AlphaFoldDB" id="A0ABD5ZSL6"/>